<accession>A0ABS3HPJ4</accession>
<gene>
    <name evidence="3" type="ORF">DOK76_01185</name>
</gene>
<dbReference type="Proteomes" id="UP000664857">
    <property type="component" value="Unassembled WGS sequence"/>
</dbReference>
<protein>
    <submittedName>
        <fullName evidence="3">LPXTG cell wall anchor domain-containing protein</fullName>
    </submittedName>
</protein>
<evidence type="ECO:0000256" key="1">
    <source>
        <dbReference type="SAM" id="Phobius"/>
    </source>
</evidence>
<dbReference type="RefSeq" id="WP_206964368.1">
    <property type="nucleotide sequence ID" value="NZ_JAFLVX010000004.1"/>
</dbReference>
<organism evidence="3 4">
    <name type="scientific">Candidatus Vagococcus giribetii</name>
    <dbReference type="NCBI Taxonomy" id="2230876"/>
    <lineage>
        <taxon>Bacteria</taxon>
        <taxon>Bacillati</taxon>
        <taxon>Bacillota</taxon>
        <taxon>Bacilli</taxon>
        <taxon>Lactobacillales</taxon>
        <taxon>Enterococcaceae</taxon>
        <taxon>Vagococcus</taxon>
    </lineage>
</organism>
<keyword evidence="1" id="KW-0812">Transmembrane</keyword>
<dbReference type="NCBIfam" id="TIGR01167">
    <property type="entry name" value="LPXTG_anchor"/>
    <property type="match status" value="1"/>
</dbReference>
<keyword evidence="4" id="KW-1185">Reference proteome</keyword>
<feature type="transmembrane region" description="Helical" evidence="1">
    <location>
        <begin position="76"/>
        <end position="94"/>
    </location>
</feature>
<keyword evidence="1" id="KW-1133">Transmembrane helix</keyword>
<reference evidence="3 4" key="1">
    <citation type="submission" date="2021-03" db="EMBL/GenBank/DDBJ databases">
        <title>Enterococcal diversity collection.</title>
        <authorList>
            <person name="Gilmore M.S."/>
            <person name="Schwartzman J."/>
            <person name="Van Tyne D."/>
            <person name="Martin M."/>
            <person name="Earl A.M."/>
            <person name="Manson A.L."/>
            <person name="Straub T."/>
            <person name="Salamzade R."/>
            <person name="Saavedra J."/>
            <person name="Lebreton F."/>
            <person name="Prichula J."/>
            <person name="Schaufler K."/>
            <person name="Gaca A."/>
            <person name="Sgardioli B."/>
            <person name="Wagenaar J."/>
            <person name="Strong T."/>
        </authorList>
    </citation>
    <scope>NUCLEOTIDE SEQUENCE [LARGE SCALE GENOMIC DNA]</scope>
    <source>
        <strain evidence="3 4">DIV0080</strain>
    </source>
</reference>
<evidence type="ECO:0000256" key="2">
    <source>
        <dbReference type="SAM" id="SignalP"/>
    </source>
</evidence>
<keyword evidence="2" id="KW-0732">Signal</keyword>
<feature type="chain" id="PRO_5045719604" evidence="2">
    <location>
        <begin position="26"/>
        <end position="113"/>
    </location>
</feature>
<name>A0ABS3HPJ4_9ENTE</name>
<comment type="caution">
    <text evidence="3">The sequence shown here is derived from an EMBL/GenBank/DDBJ whole genome shotgun (WGS) entry which is preliminary data.</text>
</comment>
<evidence type="ECO:0000313" key="4">
    <source>
        <dbReference type="Proteomes" id="UP000664857"/>
    </source>
</evidence>
<proteinExistence type="predicted"/>
<feature type="signal peptide" evidence="2">
    <location>
        <begin position="1"/>
        <end position="25"/>
    </location>
</feature>
<sequence length="113" mass="12949">MKKKMCFLVFLITIIFMMFPSKTLADSATSEASVIIIDKSSIPRVEEPKKNDVISATIIVKKSNFILPKTNDIREIALSIMGGLLIVLFFSFYLQQKGLMYFNHVPIDFRRIK</sequence>
<dbReference type="EMBL" id="JAFLVX010000004">
    <property type="protein sequence ID" value="MBO0475662.1"/>
    <property type="molecule type" value="Genomic_DNA"/>
</dbReference>
<keyword evidence="1" id="KW-0472">Membrane</keyword>
<evidence type="ECO:0000313" key="3">
    <source>
        <dbReference type="EMBL" id="MBO0475662.1"/>
    </source>
</evidence>